<accession>A0A366HQL5</accession>
<keyword evidence="2" id="KW-1003">Cell membrane</keyword>
<feature type="transmembrane region" description="Helical" evidence="8">
    <location>
        <begin position="328"/>
        <end position="348"/>
    </location>
</feature>
<evidence type="ECO:0000256" key="8">
    <source>
        <dbReference type="SAM" id="Phobius"/>
    </source>
</evidence>
<evidence type="ECO:0000256" key="2">
    <source>
        <dbReference type="ARBA" id="ARBA00022475"/>
    </source>
</evidence>
<sequence length="644" mass="72726">MPRLRSLFTPLNFGRLILLGVLLFSAEQLDEMRPPWKSAWARHRAEGKEPTFNEHLSTGLWYGAAARVGLCGLLLVVSLGWGVKREPGSGTTFMLGKKTDPQLSPQVFGVVLGVIVLGALAMRLPRMDHSFWGDEAHAVGAYIHGNFRPVDKTQLDGPLFFEQPTWEQTFFSARHGANNHVVFSATSRLCLNLWQKITGQPHTAFTEWIIRLPVLIAGLGALITMALLLKRWGAPLPGLMTAAFLTMHPWHVRYGVEARGYAFMLLFVPAFLICLTNALEKNRWRDWLAVALMEFLIMYSWAGVMYALAMVNVAAAALMLMRRDRLPLLIRWLTANLLAAAVFVSLYLPHVPQIESARRRLLWLKGLPMDKVWFHNLLTQPFTGISYHEQYATNPHELSWERLLSQSPVLTGVGFVVLFGAFTLGFFVMWRRSKPVALVVTSVLSAAIICTLHFKYILEDELRPWYLIFTLPFLAMCVALGWLEAACFCARCVPQRWRNMTFANTMIALVLLMSASLWPANASLVSMAEENYKGAVAATIARHEPFSPDATSGVLTVWLWRFSALYDPRGESRARDLATVQPYMERALQTGKELYVIVGFRDLAQLKSADILAVLEDTARFERTATFHSRESLHSLDVYRMKRP</sequence>
<dbReference type="OrthoDB" id="175754at2"/>
<keyword evidence="5 8" id="KW-0812">Transmembrane</keyword>
<dbReference type="AlphaFoldDB" id="A0A366HQL5"/>
<dbReference type="PANTHER" id="PTHR33908:SF11">
    <property type="entry name" value="MEMBRANE PROTEIN"/>
    <property type="match status" value="1"/>
</dbReference>
<feature type="transmembrane region" description="Helical" evidence="8">
    <location>
        <begin position="502"/>
        <end position="520"/>
    </location>
</feature>
<evidence type="ECO:0000256" key="7">
    <source>
        <dbReference type="ARBA" id="ARBA00023136"/>
    </source>
</evidence>
<dbReference type="Proteomes" id="UP000253426">
    <property type="component" value="Unassembled WGS sequence"/>
</dbReference>
<feature type="transmembrane region" description="Helical" evidence="8">
    <location>
        <begin position="208"/>
        <end position="229"/>
    </location>
</feature>
<feature type="transmembrane region" description="Helical" evidence="8">
    <location>
        <begin position="103"/>
        <end position="122"/>
    </location>
</feature>
<comment type="caution">
    <text evidence="9">The sequence shown here is derived from an EMBL/GenBank/DDBJ whole genome shotgun (WGS) entry which is preliminary data.</text>
</comment>
<evidence type="ECO:0000256" key="1">
    <source>
        <dbReference type="ARBA" id="ARBA00004651"/>
    </source>
</evidence>
<keyword evidence="6 8" id="KW-1133">Transmembrane helix</keyword>
<dbReference type="EMBL" id="QNRR01000003">
    <property type="protein sequence ID" value="RBP45149.1"/>
    <property type="molecule type" value="Genomic_DNA"/>
</dbReference>
<keyword evidence="7 8" id="KW-0472">Membrane</keyword>
<name>A0A366HQL5_9BACT</name>
<evidence type="ECO:0000256" key="4">
    <source>
        <dbReference type="ARBA" id="ARBA00022679"/>
    </source>
</evidence>
<dbReference type="PANTHER" id="PTHR33908">
    <property type="entry name" value="MANNOSYLTRANSFERASE YKCB-RELATED"/>
    <property type="match status" value="1"/>
</dbReference>
<evidence type="ECO:0000256" key="5">
    <source>
        <dbReference type="ARBA" id="ARBA00022692"/>
    </source>
</evidence>
<reference evidence="9 10" key="1">
    <citation type="submission" date="2018-06" db="EMBL/GenBank/DDBJ databases">
        <title>Genomic Encyclopedia of Type Strains, Phase IV (KMG-IV): sequencing the most valuable type-strain genomes for metagenomic binning, comparative biology and taxonomic classification.</title>
        <authorList>
            <person name="Goeker M."/>
        </authorList>
    </citation>
    <scope>NUCLEOTIDE SEQUENCE [LARGE SCALE GENOMIC DNA]</scope>
    <source>
        <strain evidence="9 10">DSM 25532</strain>
    </source>
</reference>
<organism evidence="9 10">
    <name type="scientific">Roseimicrobium gellanilyticum</name>
    <dbReference type="NCBI Taxonomy" id="748857"/>
    <lineage>
        <taxon>Bacteria</taxon>
        <taxon>Pseudomonadati</taxon>
        <taxon>Verrucomicrobiota</taxon>
        <taxon>Verrucomicrobiia</taxon>
        <taxon>Verrucomicrobiales</taxon>
        <taxon>Verrucomicrobiaceae</taxon>
        <taxon>Roseimicrobium</taxon>
    </lineage>
</organism>
<evidence type="ECO:0000313" key="9">
    <source>
        <dbReference type="EMBL" id="RBP45149.1"/>
    </source>
</evidence>
<evidence type="ECO:0000256" key="6">
    <source>
        <dbReference type="ARBA" id="ARBA00022989"/>
    </source>
</evidence>
<feature type="transmembrane region" description="Helical" evidence="8">
    <location>
        <begin position="464"/>
        <end position="490"/>
    </location>
</feature>
<keyword evidence="3 9" id="KW-0328">Glycosyltransferase</keyword>
<feature type="transmembrane region" description="Helical" evidence="8">
    <location>
        <begin position="436"/>
        <end position="458"/>
    </location>
</feature>
<dbReference type="InterPro" id="IPR050297">
    <property type="entry name" value="LipidA_mod_glycosyltrf_83"/>
</dbReference>
<dbReference type="GO" id="GO:0005886">
    <property type="term" value="C:plasma membrane"/>
    <property type="evidence" value="ECO:0007669"/>
    <property type="project" value="UniProtKB-SubCell"/>
</dbReference>
<evidence type="ECO:0000256" key="3">
    <source>
        <dbReference type="ARBA" id="ARBA00022676"/>
    </source>
</evidence>
<comment type="subcellular location">
    <subcellularLocation>
        <location evidence="1">Cell membrane</location>
        <topology evidence="1">Multi-pass membrane protein</topology>
    </subcellularLocation>
</comment>
<dbReference type="GO" id="GO:0016763">
    <property type="term" value="F:pentosyltransferase activity"/>
    <property type="evidence" value="ECO:0007669"/>
    <property type="project" value="TreeGrafter"/>
</dbReference>
<dbReference type="RefSeq" id="WP_113958287.1">
    <property type="nucleotide sequence ID" value="NZ_QNRR01000003.1"/>
</dbReference>
<dbReference type="GO" id="GO:0009103">
    <property type="term" value="P:lipopolysaccharide biosynthetic process"/>
    <property type="evidence" value="ECO:0007669"/>
    <property type="project" value="UniProtKB-ARBA"/>
</dbReference>
<evidence type="ECO:0000313" key="10">
    <source>
        <dbReference type="Proteomes" id="UP000253426"/>
    </source>
</evidence>
<proteinExistence type="predicted"/>
<feature type="transmembrane region" description="Helical" evidence="8">
    <location>
        <begin position="261"/>
        <end position="279"/>
    </location>
</feature>
<keyword evidence="4 9" id="KW-0808">Transferase</keyword>
<feature type="transmembrane region" description="Helical" evidence="8">
    <location>
        <begin position="299"/>
        <end position="321"/>
    </location>
</feature>
<feature type="transmembrane region" description="Helical" evidence="8">
    <location>
        <begin position="60"/>
        <end position="83"/>
    </location>
</feature>
<keyword evidence="10" id="KW-1185">Reference proteome</keyword>
<feature type="transmembrane region" description="Helical" evidence="8">
    <location>
        <begin position="409"/>
        <end position="429"/>
    </location>
</feature>
<gene>
    <name evidence="9" type="ORF">DES53_103146</name>
</gene>
<protein>
    <submittedName>
        <fullName evidence="9">Dolichyl-phosphate-mannose-protein mannosyltransferase</fullName>
    </submittedName>
</protein>